<dbReference type="GO" id="GO:0005524">
    <property type="term" value="F:ATP binding"/>
    <property type="evidence" value="ECO:0007669"/>
    <property type="project" value="InterPro"/>
</dbReference>
<evidence type="ECO:0000313" key="2">
    <source>
        <dbReference type="EMBL" id="OIQ67278.1"/>
    </source>
</evidence>
<gene>
    <name evidence="2" type="ORF">GALL_511430</name>
</gene>
<feature type="domain" description="IstB-like ATP-binding" evidence="1">
    <location>
        <begin position="4"/>
        <end position="34"/>
    </location>
</feature>
<protein>
    <recommendedName>
        <fullName evidence="1">IstB-like ATP-binding domain-containing protein</fullName>
    </recommendedName>
</protein>
<accession>A0A1J5P7R6</accession>
<evidence type="ECO:0000259" key="1">
    <source>
        <dbReference type="Pfam" id="PF01695"/>
    </source>
</evidence>
<dbReference type="InterPro" id="IPR002611">
    <property type="entry name" value="IstB_ATP-bd"/>
</dbReference>
<sequence length="46" mass="4947">MAVGGPTFADAILDRLVHNAHRLTLTGESLRRRSAVTKTLDQSAQA</sequence>
<organism evidence="2">
    <name type="scientific">mine drainage metagenome</name>
    <dbReference type="NCBI Taxonomy" id="410659"/>
    <lineage>
        <taxon>unclassified sequences</taxon>
        <taxon>metagenomes</taxon>
        <taxon>ecological metagenomes</taxon>
    </lineage>
</organism>
<comment type="caution">
    <text evidence="2">The sequence shown here is derived from an EMBL/GenBank/DDBJ whole genome shotgun (WGS) entry which is preliminary data.</text>
</comment>
<reference evidence="2" key="1">
    <citation type="submission" date="2016-10" db="EMBL/GenBank/DDBJ databases">
        <title>Sequence of Gallionella enrichment culture.</title>
        <authorList>
            <person name="Poehlein A."/>
            <person name="Muehling M."/>
            <person name="Daniel R."/>
        </authorList>
    </citation>
    <scope>NUCLEOTIDE SEQUENCE</scope>
</reference>
<dbReference type="EMBL" id="MLJW01006034">
    <property type="protein sequence ID" value="OIQ67278.1"/>
    <property type="molecule type" value="Genomic_DNA"/>
</dbReference>
<dbReference type="AlphaFoldDB" id="A0A1J5P7R6"/>
<proteinExistence type="predicted"/>
<dbReference type="Pfam" id="PF01695">
    <property type="entry name" value="IstB_IS21"/>
    <property type="match status" value="1"/>
</dbReference>
<name>A0A1J5P7R6_9ZZZZ</name>